<name>A0A7K1SIG8_9BACT</name>
<dbReference type="PANTHER" id="PTHR46825:SF11">
    <property type="entry name" value="PENICILLIN-BINDING PROTEIN 4"/>
    <property type="match status" value="1"/>
</dbReference>
<feature type="chain" id="PRO_5029823136" evidence="4">
    <location>
        <begin position="25"/>
        <end position="514"/>
    </location>
</feature>
<evidence type="ECO:0000256" key="2">
    <source>
        <dbReference type="ARBA" id="ARBA00023136"/>
    </source>
</evidence>
<keyword evidence="2" id="KW-0472">Membrane</keyword>
<dbReference type="Pfam" id="PF00144">
    <property type="entry name" value="Beta-lactamase"/>
    <property type="match status" value="1"/>
</dbReference>
<feature type="repeat" description="TPR" evidence="3">
    <location>
        <begin position="466"/>
        <end position="499"/>
    </location>
</feature>
<keyword evidence="7" id="KW-1185">Reference proteome</keyword>
<keyword evidence="3" id="KW-0802">TPR repeat</keyword>
<gene>
    <name evidence="6" type="ORF">GO755_26005</name>
</gene>
<evidence type="ECO:0000256" key="1">
    <source>
        <dbReference type="ARBA" id="ARBA00004370"/>
    </source>
</evidence>
<feature type="domain" description="Beta-lactamase-related" evidence="5">
    <location>
        <begin position="45"/>
        <end position="368"/>
    </location>
</feature>
<proteinExistence type="predicted"/>
<dbReference type="InterPro" id="IPR012338">
    <property type="entry name" value="Beta-lactam/transpept-like"/>
</dbReference>
<evidence type="ECO:0000313" key="7">
    <source>
        <dbReference type="Proteomes" id="UP000436006"/>
    </source>
</evidence>
<dbReference type="RefSeq" id="WP_157588231.1">
    <property type="nucleotide sequence ID" value="NZ_WPIN01000011.1"/>
</dbReference>
<reference evidence="6 7" key="1">
    <citation type="submission" date="2019-12" db="EMBL/GenBank/DDBJ databases">
        <title>Spirosoma sp. HMF4905 genome sequencing and assembly.</title>
        <authorList>
            <person name="Kang H."/>
            <person name="Cha I."/>
            <person name="Kim H."/>
            <person name="Joh K."/>
        </authorList>
    </citation>
    <scope>NUCLEOTIDE SEQUENCE [LARGE SCALE GENOMIC DNA]</scope>
    <source>
        <strain evidence="6 7">HMF4905</strain>
    </source>
</reference>
<dbReference type="GO" id="GO:0016020">
    <property type="term" value="C:membrane"/>
    <property type="evidence" value="ECO:0007669"/>
    <property type="project" value="UniProtKB-SubCell"/>
</dbReference>
<feature type="signal peptide" evidence="4">
    <location>
        <begin position="1"/>
        <end position="24"/>
    </location>
</feature>
<dbReference type="PANTHER" id="PTHR46825">
    <property type="entry name" value="D-ALANYL-D-ALANINE-CARBOXYPEPTIDASE/ENDOPEPTIDASE AMPH"/>
    <property type="match status" value="1"/>
</dbReference>
<evidence type="ECO:0000256" key="3">
    <source>
        <dbReference type="PROSITE-ProRule" id="PRU00339"/>
    </source>
</evidence>
<dbReference type="Gene3D" id="1.25.40.10">
    <property type="entry name" value="Tetratricopeptide repeat domain"/>
    <property type="match status" value="1"/>
</dbReference>
<dbReference type="SUPFAM" id="SSF56601">
    <property type="entry name" value="beta-lactamase/transpeptidase-like"/>
    <property type="match status" value="1"/>
</dbReference>
<dbReference type="EMBL" id="WPIN01000011">
    <property type="protein sequence ID" value="MVM33518.1"/>
    <property type="molecule type" value="Genomic_DNA"/>
</dbReference>
<dbReference type="InterPro" id="IPR011990">
    <property type="entry name" value="TPR-like_helical_dom_sf"/>
</dbReference>
<dbReference type="InterPro" id="IPR019734">
    <property type="entry name" value="TPR_rpt"/>
</dbReference>
<evidence type="ECO:0000256" key="4">
    <source>
        <dbReference type="SAM" id="SignalP"/>
    </source>
</evidence>
<keyword evidence="4" id="KW-0732">Signal</keyword>
<evidence type="ECO:0000313" key="6">
    <source>
        <dbReference type="EMBL" id="MVM33518.1"/>
    </source>
</evidence>
<dbReference type="AlphaFoldDB" id="A0A7K1SIG8"/>
<sequence>MRRIINRSSLAILMLVILCQAGFAQSPTPAVHPKVARIDSFLTTLADHRLLNGSVLVAEQGQVIYKKSFGYLDFGKHIANTDTTHFNLASLSKPFTAIAVLQLVQRGKLKLEDPFAVYFPDFPYPAVTIRHLVAQTSGLPSLERYEDDYVKAHPEEIITNQQAYEHLVDPKKPLTFQPGADYRYNNTNYFLLAMLVEKVSRMPFPAYLKKNVFTPAGMEQTYVREAGMSNTTRYTRPTMYMTTYHKVDSLDHNQYYTYYNLGGLIGPGNVVSTIQDLWHFDQALTAGKLISPALLEAASTPVVLNNGTVFHTGSSTRSYGLGWSVYSSKTEPVNRFMFHDGHIVGLTTFLHRNLTKPQTIIFYDNTDSNPLQVMVSLSNILNDRPPLDIQLKQSLVRVYGEALVTKGADHAISTFHSLKDDSTHYYVDELEMNRLGFDLLSASLPNHNELSLEVFKLNTLLFPKSGNTYDSYAIALAKEGKKQEAIAMYRKSIRLWPGNEDGKKALQQLLEQKE</sequence>
<comment type="caution">
    <text evidence="6">The sequence shown here is derived from an EMBL/GenBank/DDBJ whole genome shotgun (WGS) entry which is preliminary data.</text>
</comment>
<dbReference type="Gene3D" id="3.40.710.10">
    <property type="entry name" value="DD-peptidase/beta-lactamase superfamily"/>
    <property type="match status" value="1"/>
</dbReference>
<dbReference type="Proteomes" id="UP000436006">
    <property type="component" value="Unassembled WGS sequence"/>
</dbReference>
<dbReference type="InterPro" id="IPR050491">
    <property type="entry name" value="AmpC-like"/>
</dbReference>
<protein>
    <submittedName>
        <fullName evidence="6">Serine hydrolase</fullName>
    </submittedName>
</protein>
<dbReference type="InterPro" id="IPR001466">
    <property type="entry name" value="Beta-lactam-related"/>
</dbReference>
<dbReference type="PROSITE" id="PS50005">
    <property type="entry name" value="TPR"/>
    <property type="match status" value="1"/>
</dbReference>
<dbReference type="GO" id="GO:0016787">
    <property type="term" value="F:hydrolase activity"/>
    <property type="evidence" value="ECO:0007669"/>
    <property type="project" value="UniProtKB-KW"/>
</dbReference>
<evidence type="ECO:0000259" key="5">
    <source>
        <dbReference type="Pfam" id="PF00144"/>
    </source>
</evidence>
<comment type="subcellular location">
    <subcellularLocation>
        <location evidence="1">Membrane</location>
    </subcellularLocation>
</comment>
<dbReference type="SUPFAM" id="SSF48452">
    <property type="entry name" value="TPR-like"/>
    <property type="match status" value="1"/>
</dbReference>
<organism evidence="6 7">
    <name type="scientific">Spirosoma arboris</name>
    <dbReference type="NCBI Taxonomy" id="2682092"/>
    <lineage>
        <taxon>Bacteria</taxon>
        <taxon>Pseudomonadati</taxon>
        <taxon>Bacteroidota</taxon>
        <taxon>Cytophagia</taxon>
        <taxon>Cytophagales</taxon>
        <taxon>Cytophagaceae</taxon>
        <taxon>Spirosoma</taxon>
    </lineage>
</organism>
<keyword evidence="6" id="KW-0378">Hydrolase</keyword>
<accession>A0A7K1SIG8</accession>